<evidence type="ECO:0000313" key="1">
    <source>
        <dbReference type="EMBL" id="TFK76677.1"/>
    </source>
</evidence>
<keyword evidence="2" id="KW-1185">Reference proteome</keyword>
<reference evidence="1 2" key="1">
    <citation type="journal article" date="2019" name="Nat. Ecol. Evol.">
        <title>Megaphylogeny resolves global patterns of mushroom evolution.</title>
        <authorList>
            <person name="Varga T."/>
            <person name="Krizsan K."/>
            <person name="Foldi C."/>
            <person name="Dima B."/>
            <person name="Sanchez-Garcia M."/>
            <person name="Sanchez-Ramirez S."/>
            <person name="Szollosi G.J."/>
            <person name="Szarkandi J.G."/>
            <person name="Papp V."/>
            <person name="Albert L."/>
            <person name="Andreopoulos W."/>
            <person name="Angelini C."/>
            <person name="Antonin V."/>
            <person name="Barry K.W."/>
            <person name="Bougher N.L."/>
            <person name="Buchanan P."/>
            <person name="Buyck B."/>
            <person name="Bense V."/>
            <person name="Catcheside P."/>
            <person name="Chovatia M."/>
            <person name="Cooper J."/>
            <person name="Damon W."/>
            <person name="Desjardin D."/>
            <person name="Finy P."/>
            <person name="Geml J."/>
            <person name="Haridas S."/>
            <person name="Hughes K."/>
            <person name="Justo A."/>
            <person name="Karasinski D."/>
            <person name="Kautmanova I."/>
            <person name="Kiss B."/>
            <person name="Kocsube S."/>
            <person name="Kotiranta H."/>
            <person name="LaButti K.M."/>
            <person name="Lechner B.E."/>
            <person name="Liimatainen K."/>
            <person name="Lipzen A."/>
            <person name="Lukacs Z."/>
            <person name="Mihaltcheva S."/>
            <person name="Morgado L.N."/>
            <person name="Niskanen T."/>
            <person name="Noordeloos M.E."/>
            <person name="Ohm R.A."/>
            <person name="Ortiz-Santana B."/>
            <person name="Ovrebo C."/>
            <person name="Racz N."/>
            <person name="Riley R."/>
            <person name="Savchenko A."/>
            <person name="Shiryaev A."/>
            <person name="Soop K."/>
            <person name="Spirin V."/>
            <person name="Szebenyi C."/>
            <person name="Tomsovsky M."/>
            <person name="Tulloss R.E."/>
            <person name="Uehling J."/>
            <person name="Grigoriev I.V."/>
            <person name="Vagvolgyi C."/>
            <person name="Papp T."/>
            <person name="Martin F.M."/>
            <person name="Miettinen O."/>
            <person name="Hibbett D.S."/>
            <person name="Nagy L.G."/>
        </authorList>
    </citation>
    <scope>NUCLEOTIDE SEQUENCE [LARGE SCALE GENOMIC DNA]</scope>
    <source>
        <strain evidence="1 2">NL-1719</strain>
    </source>
</reference>
<sequence>MSQKKGKTPQKQPNGNGSILHIPATGSANPAASLPALWAYIQPALDHIIKSPSNDPYGKAPSIDVGFYSGIHSACYNYFTSPKFQPKPEVAGIDIYGQLDKYFSETARELMLGTPQDDTTLIHYIIPCFNRYSSGVQSVNRLLSYVNRHYVSRAIDEDKGWLRISDILQSVAKTISPDDTREKISERLRQKRVDELKKWGYDEGGVGATMAVAETCAEAASPEDRIVPISSLAMRRFRIDFIEPLLAVPKMNGKAKSKAKHKIPKDPVTPLPPKGRLARAVKVLVESQTISHDDRNQLIRELAKMLQMTGVRPEHVLRKRLDKLVATQDAT</sequence>
<accession>A0ACD3BGC7</accession>
<dbReference type="Proteomes" id="UP000308600">
    <property type="component" value="Unassembled WGS sequence"/>
</dbReference>
<organism evidence="1 2">
    <name type="scientific">Pluteus cervinus</name>
    <dbReference type="NCBI Taxonomy" id="181527"/>
    <lineage>
        <taxon>Eukaryota</taxon>
        <taxon>Fungi</taxon>
        <taxon>Dikarya</taxon>
        <taxon>Basidiomycota</taxon>
        <taxon>Agaricomycotina</taxon>
        <taxon>Agaricomycetes</taxon>
        <taxon>Agaricomycetidae</taxon>
        <taxon>Agaricales</taxon>
        <taxon>Pluteineae</taxon>
        <taxon>Pluteaceae</taxon>
        <taxon>Pluteus</taxon>
    </lineage>
</organism>
<protein>
    <submittedName>
        <fullName evidence="1">Uncharacterized protein</fullName>
    </submittedName>
</protein>
<proteinExistence type="predicted"/>
<dbReference type="EMBL" id="ML208259">
    <property type="protein sequence ID" value="TFK76677.1"/>
    <property type="molecule type" value="Genomic_DNA"/>
</dbReference>
<evidence type="ECO:0000313" key="2">
    <source>
        <dbReference type="Proteomes" id="UP000308600"/>
    </source>
</evidence>
<gene>
    <name evidence="1" type="ORF">BDN72DRAFT_806701</name>
</gene>
<name>A0ACD3BGC7_9AGAR</name>